<gene>
    <name evidence="1" type="ORF">JI435_445370</name>
</gene>
<dbReference type="EMBL" id="CP069042">
    <property type="protein sequence ID" value="QRD06154.1"/>
    <property type="molecule type" value="Genomic_DNA"/>
</dbReference>
<dbReference type="VEuPathDB" id="FungiDB:JI435_445370"/>
<evidence type="ECO:0000313" key="2">
    <source>
        <dbReference type="Proteomes" id="UP000663193"/>
    </source>
</evidence>
<dbReference type="Proteomes" id="UP000663193">
    <property type="component" value="Chromosome 20"/>
</dbReference>
<dbReference type="KEGG" id="pno:SNOG_14719"/>
<evidence type="ECO:0000313" key="1">
    <source>
        <dbReference type="EMBL" id="QRD06154.1"/>
    </source>
</evidence>
<sequence>MHEFFIREFGIYKEDKQCIDLGIRLGKGIAVMLGLSKASAMLLDKALGDEFLSGLTAADKLVAALAFGNRELVSRLASEANEYPCHVVVGDVFAGAVALGGKPSSCALVDGIMSSVNEQDDVLQKALCVSVEYEHVRATKITIEAWNDFGMDEVNAGQLVKKTILDNLINAPIRSKHVEVLEAVIKFCSSMPSHKHQPLINVPTVAKICRSAHPSLSRYRLNTAA</sequence>
<proteinExistence type="predicted"/>
<accession>A0A7U2IAA8</accession>
<dbReference type="AlphaFoldDB" id="A0A7U2IAA8"/>
<reference evidence="2" key="1">
    <citation type="journal article" date="2021" name="BMC Genomics">
        <title>Chromosome-level genome assembly and manually-curated proteome of model necrotroph Parastagonospora nodorum Sn15 reveals a genome-wide trove of candidate effector homologs, and redundancy of virulence-related functions within an accessory chromosome.</title>
        <authorList>
            <person name="Bertazzoni S."/>
            <person name="Jones D.A.B."/>
            <person name="Phan H.T."/>
            <person name="Tan K.-C."/>
            <person name="Hane J.K."/>
        </authorList>
    </citation>
    <scope>NUCLEOTIDE SEQUENCE [LARGE SCALE GENOMIC DNA]</scope>
    <source>
        <strain evidence="2">SN15 / ATCC MYA-4574 / FGSC 10173)</strain>
    </source>
</reference>
<protein>
    <submittedName>
        <fullName evidence="1">Uncharacterized protein</fullName>
    </submittedName>
</protein>
<organism evidence="1 2">
    <name type="scientific">Phaeosphaeria nodorum (strain SN15 / ATCC MYA-4574 / FGSC 10173)</name>
    <name type="common">Glume blotch fungus</name>
    <name type="synonym">Parastagonospora nodorum</name>
    <dbReference type="NCBI Taxonomy" id="321614"/>
    <lineage>
        <taxon>Eukaryota</taxon>
        <taxon>Fungi</taxon>
        <taxon>Dikarya</taxon>
        <taxon>Ascomycota</taxon>
        <taxon>Pezizomycotina</taxon>
        <taxon>Dothideomycetes</taxon>
        <taxon>Pleosporomycetidae</taxon>
        <taxon>Pleosporales</taxon>
        <taxon>Pleosporineae</taxon>
        <taxon>Phaeosphaeriaceae</taxon>
        <taxon>Parastagonospora</taxon>
    </lineage>
</organism>
<dbReference type="RefSeq" id="XP_001804901.1">
    <property type="nucleotide sequence ID" value="XM_001804849.1"/>
</dbReference>
<name>A0A7U2IAA8_PHANO</name>
<keyword evidence="2" id="KW-1185">Reference proteome</keyword>